<dbReference type="PROSITE" id="PS50012">
    <property type="entry name" value="RCC1_3"/>
    <property type="match status" value="3"/>
</dbReference>
<keyword evidence="1" id="KW-0732">Signal</keyword>
<dbReference type="AlphaFoldDB" id="A0A6G9IAQ3"/>
<reference evidence="2 3" key="1">
    <citation type="submission" date="2020-03" db="EMBL/GenBank/DDBJ databases">
        <title>Complete genome sequence of Orbus sp. IPMB12 (BCRC 80908).</title>
        <authorList>
            <person name="Lo W.-S."/>
            <person name="Chang T.-H."/>
            <person name="Kuo C.-H."/>
        </authorList>
    </citation>
    <scope>NUCLEOTIDE SEQUENCE [LARGE SCALE GENOMIC DNA]</scope>
    <source>
        <strain evidence="2 3">IPMB12</strain>
    </source>
</reference>
<dbReference type="Proteomes" id="UP000501168">
    <property type="component" value="Chromosome"/>
</dbReference>
<keyword evidence="3" id="KW-1185">Reference proteome</keyword>
<feature type="signal peptide" evidence="1">
    <location>
        <begin position="1"/>
        <end position="27"/>
    </location>
</feature>
<dbReference type="InParanoid" id="A0A6G9IAQ3"/>
<proteinExistence type="predicted"/>
<accession>A0A6G9IAQ3</accession>
<name>A0A6G9IAQ3_9GAMM</name>
<dbReference type="Gene3D" id="2.130.10.30">
    <property type="entry name" value="Regulator of chromosome condensation 1/beta-lactamase-inhibitor protein II"/>
    <property type="match status" value="2"/>
</dbReference>
<dbReference type="RefSeq" id="WP_166915987.1">
    <property type="nucleotide sequence ID" value="NZ_CP050253.1"/>
</dbReference>
<evidence type="ECO:0000313" key="3">
    <source>
        <dbReference type="Proteomes" id="UP000501168"/>
    </source>
</evidence>
<dbReference type="PRINTS" id="PR00633">
    <property type="entry name" value="RCCNDNSATION"/>
</dbReference>
<organism evidence="2 3">
    <name type="scientific">Zophobihabitans entericus</name>
    <dbReference type="NCBI Taxonomy" id="1635327"/>
    <lineage>
        <taxon>Bacteria</taxon>
        <taxon>Pseudomonadati</taxon>
        <taxon>Pseudomonadota</taxon>
        <taxon>Gammaproteobacteria</taxon>
        <taxon>Orbales</taxon>
        <taxon>Orbaceae</taxon>
        <taxon>Zophobihabitans</taxon>
    </lineage>
</organism>
<protein>
    <submittedName>
        <fullName evidence="2">Uncharacterized protein</fullName>
    </submittedName>
</protein>
<dbReference type="PANTHER" id="PTHR45982">
    <property type="entry name" value="REGULATOR OF CHROMOSOME CONDENSATION"/>
    <property type="match status" value="1"/>
</dbReference>
<dbReference type="EMBL" id="CP050253">
    <property type="protein sequence ID" value="QIQ21306.1"/>
    <property type="molecule type" value="Genomic_DNA"/>
</dbReference>
<dbReference type="KEGG" id="orb:IPMB12_06165"/>
<dbReference type="InterPro" id="IPR051553">
    <property type="entry name" value="Ran_GTPase-activating"/>
</dbReference>
<dbReference type="Pfam" id="PF13540">
    <property type="entry name" value="RCC1_2"/>
    <property type="match status" value="3"/>
</dbReference>
<dbReference type="InterPro" id="IPR009091">
    <property type="entry name" value="RCC1/BLIP-II"/>
</dbReference>
<gene>
    <name evidence="2" type="ORF">IPMB12_06165</name>
</gene>
<dbReference type="SUPFAM" id="SSF50985">
    <property type="entry name" value="RCC1/BLIP-II"/>
    <property type="match status" value="1"/>
</dbReference>
<feature type="chain" id="PRO_5026008554" evidence="1">
    <location>
        <begin position="28"/>
        <end position="422"/>
    </location>
</feature>
<sequence>MKAIKIKRVLLAIPLISFFLMVAKANAIENDVLLYAKDTANFATIAISPTTSLDTGVTISNEGNLFIWGFRGSGQQGNGSNVVSNTAAPAPVFTFMNQGLKVVTAAGGAYHFVALDESGGVWSWGLNNYNQVGCISGLGASSTPCRLLTNAVQIAAGEYISYALTKDGDVYSWGTGYYGQRGDGSTKTLDAGLKRVNLPEKIRLLGGAYEGGYAVGFSGKIYAWGDNEDCAFGYGGYSGSDPCRGRQEVPNPQQLIATGINGNQISSISGGNAHTIILLENGNVYGIGRGNSLGQGITNYTQGNSASPRLILKNVESIYNRYVGSVAVTFDGKIYTWGETSGSAFPTIYGNSPTLRTPSLASGEYIVKIDGGKEHFYYTTNTGKMYGVGYGAARKLNDSSSANVAWPGVRMTFVENAIKSYE</sequence>
<evidence type="ECO:0000313" key="2">
    <source>
        <dbReference type="EMBL" id="QIQ21306.1"/>
    </source>
</evidence>
<dbReference type="PANTHER" id="PTHR45982:SF1">
    <property type="entry name" value="REGULATOR OF CHROMOSOME CONDENSATION"/>
    <property type="match status" value="1"/>
</dbReference>
<dbReference type="InterPro" id="IPR000408">
    <property type="entry name" value="Reg_chr_condens"/>
</dbReference>
<evidence type="ECO:0000256" key="1">
    <source>
        <dbReference type="SAM" id="SignalP"/>
    </source>
</evidence>